<keyword evidence="1" id="KW-0175">Coiled coil</keyword>
<reference evidence="2" key="1">
    <citation type="submission" date="2013-12" db="EMBL/GenBank/DDBJ databases">
        <title>The Genome Sequence of Aphanomyces astaci APO3.</title>
        <authorList>
            <consortium name="The Broad Institute Genomics Platform"/>
            <person name="Russ C."/>
            <person name="Tyler B."/>
            <person name="van West P."/>
            <person name="Dieguez-Uribeondo J."/>
            <person name="Young S.K."/>
            <person name="Zeng Q."/>
            <person name="Gargeya S."/>
            <person name="Fitzgerald M."/>
            <person name="Abouelleil A."/>
            <person name="Alvarado L."/>
            <person name="Chapman S.B."/>
            <person name="Gainer-Dewar J."/>
            <person name="Goldberg J."/>
            <person name="Griggs A."/>
            <person name="Gujja S."/>
            <person name="Hansen M."/>
            <person name="Howarth C."/>
            <person name="Imamovic A."/>
            <person name="Ireland A."/>
            <person name="Larimer J."/>
            <person name="McCowan C."/>
            <person name="Murphy C."/>
            <person name="Pearson M."/>
            <person name="Poon T.W."/>
            <person name="Priest M."/>
            <person name="Roberts A."/>
            <person name="Saif S."/>
            <person name="Shea T."/>
            <person name="Sykes S."/>
            <person name="Wortman J."/>
            <person name="Nusbaum C."/>
            <person name="Birren B."/>
        </authorList>
    </citation>
    <scope>NUCLEOTIDE SEQUENCE [LARGE SCALE GENOMIC DNA]</scope>
    <source>
        <strain evidence="2">APO3</strain>
    </source>
</reference>
<dbReference type="EMBL" id="KI913255">
    <property type="protein sequence ID" value="ETV65013.1"/>
    <property type="molecule type" value="Genomic_DNA"/>
</dbReference>
<dbReference type="GeneID" id="20820184"/>
<protein>
    <submittedName>
        <fullName evidence="2">Uncharacterized protein</fullName>
    </submittedName>
</protein>
<dbReference type="VEuPathDB" id="FungiDB:H257_18188"/>
<dbReference type="AlphaFoldDB" id="W4FE53"/>
<dbReference type="InterPro" id="IPR027417">
    <property type="entry name" value="P-loop_NTPase"/>
</dbReference>
<feature type="coiled-coil region" evidence="1">
    <location>
        <begin position="543"/>
        <end position="590"/>
    </location>
</feature>
<sequence length="822" mass="89383">MSTEDVPLYTGRMGSYCCVCSDAATSPSSLALSTAATTTVAADPATNRIHLVHSSHDFDESLPTSFEFTSVLPSGFHPKDVFEQVSAPIEDIVCDGFNASMVCYGSSTLKRATTVGLSSSSLLAASPHAALSTTCLADVLAAFGQIGGILWRLFQHNHGLEIGLSCWVVHHNTVRDMLHPSPPPPSDQPLQFKTIRVTSLRQALALLQRPLHHLEAAAHLFVRIAVYAHEADQQLSLLHFVELGVGTSEEDAEFVGLFDALGGCDEASTPSTDPASCAPLTQFLAPLVAGNSHTFLLGFVDARVPAAMLDVLWIMSGVRLASCACVKLTGIDRTLLDFEPFPDTIDQPIGGLQSPSSLTTVTQKLFGASKDVAMRRRSSAPSNESMSVPLPAAIATTSTPKEAHHPIVPLLRLPGVVEDAQQQQHSPSHPVTISPSTCISTSPKWNHMVPPAPSADLSASSWIELLQEAHVPAMAPPAPIVSGLDAESAAVVTATEAQLLRTHYDRLLTVLKDQHAHTTSLQHQLDEFHVAQEEAEAIHHVQLQDLKLVNVDLRSKLRVLETQSGMQAVLEKYDVEIHTVTSELEKLRAVNLGLELKLAANASVDLRNRYRDIVKENVRLHEQVLALRKKERHFLSSKKMVDESAKKIDALSKLVTTKDDMLMEARLGEARLSAQVDHQQQKSVALQQQQSVLAAEHDKAAEELIAVKMYLASIQTEQRKAEMLDRFVKKHGTSLLSTDKQKSNNPNLQDHGTKVLGAIKRTVPALVPSVHKLLQRLHDQEASLVEYSSREMDLINLLVELATDQQQLTLAQVTSTGGRKGL</sequence>
<dbReference type="Gene3D" id="3.40.850.10">
    <property type="entry name" value="Kinesin motor domain"/>
    <property type="match status" value="1"/>
</dbReference>
<evidence type="ECO:0000313" key="2">
    <source>
        <dbReference type="EMBL" id="ETV65013.1"/>
    </source>
</evidence>
<gene>
    <name evidence="2" type="ORF">H257_18188</name>
</gene>
<proteinExistence type="predicted"/>
<organism evidence="2">
    <name type="scientific">Aphanomyces astaci</name>
    <name type="common">Crayfish plague agent</name>
    <dbReference type="NCBI Taxonomy" id="112090"/>
    <lineage>
        <taxon>Eukaryota</taxon>
        <taxon>Sar</taxon>
        <taxon>Stramenopiles</taxon>
        <taxon>Oomycota</taxon>
        <taxon>Saprolegniomycetes</taxon>
        <taxon>Saprolegniales</taxon>
        <taxon>Verrucalvaceae</taxon>
        <taxon>Aphanomyces</taxon>
    </lineage>
</organism>
<dbReference type="OrthoDB" id="568026at2759"/>
<name>W4FE53_APHAT</name>
<dbReference type="RefSeq" id="XP_009845503.1">
    <property type="nucleotide sequence ID" value="XM_009847201.1"/>
</dbReference>
<dbReference type="InterPro" id="IPR036961">
    <property type="entry name" value="Kinesin_motor_dom_sf"/>
</dbReference>
<dbReference type="SUPFAM" id="SSF52540">
    <property type="entry name" value="P-loop containing nucleoside triphosphate hydrolases"/>
    <property type="match status" value="1"/>
</dbReference>
<evidence type="ECO:0000256" key="1">
    <source>
        <dbReference type="SAM" id="Coils"/>
    </source>
</evidence>
<accession>W4FE53</accession>